<reference evidence="1" key="1">
    <citation type="submission" date="2014-12" db="EMBL/GenBank/DDBJ databases">
        <title>Insight into the proteome of Arion vulgaris.</title>
        <authorList>
            <person name="Aradska J."/>
            <person name="Bulat T."/>
            <person name="Smidak R."/>
            <person name="Sarate P."/>
            <person name="Gangsoo J."/>
            <person name="Sialana F."/>
            <person name="Bilban M."/>
            <person name="Lubec G."/>
        </authorList>
    </citation>
    <scope>NUCLEOTIDE SEQUENCE</scope>
    <source>
        <tissue evidence="1">Skin</tissue>
    </source>
</reference>
<feature type="non-terminal residue" evidence="1">
    <location>
        <position position="69"/>
    </location>
</feature>
<dbReference type="AlphaFoldDB" id="A0A0B6YID3"/>
<organism evidence="1">
    <name type="scientific">Arion vulgaris</name>
    <dbReference type="NCBI Taxonomy" id="1028688"/>
    <lineage>
        <taxon>Eukaryota</taxon>
        <taxon>Metazoa</taxon>
        <taxon>Spiralia</taxon>
        <taxon>Lophotrochozoa</taxon>
        <taxon>Mollusca</taxon>
        <taxon>Gastropoda</taxon>
        <taxon>Heterobranchia</taxon>
        <taxon>Euthyneura</taxon>
        <taxon>Panpulmonata</taxon>
        <taxon>Eupulmonata</taxon>
        <taxon>Stylommatophora</taxon>
        <taxon>Helicina</taxon>
        <taxon>Arionoidea</taxon>
        <taxon>Arionidae</taxon>
        <taxon>Arion</taxon>
    </lineage>
</organism>
<dbReference type="EMBL" id="HACG01009072">
    <property type="protein sequence ID" value="CEK55937.1"/>
    <property type="molecule type" value="Transcribed_RNA"/>
</dbReference>
<feature type="non-terminal residue" evidence="1">
    <location>
        <position position="1"/>
    </location>
</feature>
<sequence>TNNSRSVLTDVSSGFSLVVFPSYRTYRYAQLAQPRQRIPFIVIVEIFRVDVFSESVEDVASAHRRPILN</sequence>
<accession>A0A0B6YID3</accession>
<name>A0A0B6YID3_9EUPU</name>
<protein>
    <submittedName>
        <fullName evidence="1">Uncharacterized protein</fullName>
    </submittedName>
</protein>
<proteinExistence type="predicted"/>
<evidence type="ECO:0000313" key="1">
    <source>
        <dbReference type="EMBL" id="CEK55937.1"/>
    </source>
</evidence>
<gene>
    <name evidence="1" type="primary">ORF26409</name>
</gene>